<dbReference type="EMBL" id="AAQH01000005">
    <property type="protein sequence ID" value="EAT12711.1"/>
    <property type="molecule type" value="Genomic_DNA"/>
</dbReference>
<dbReference type="HOGENOM" id="CLU_3115001_0_0_6"/>
<proteinExistence type="predicted"/>
<name>Q1N380_9GAMM</name>
<keyword evidence="2" id="KW-1185">Reference proteome</keyword>
<evidence type="ECO:0000313" key="2">
    <source>
        <dbReference type="Proteomes" id="UP000004263"/>
    </source>
</evidence>
<sequence>MAHLLVLESQLLVKKATERAFYRVLCKYLAKKHTKTFAILAAVVTISAIF</sequence>
<accession>Q1N380</accession>
<dbReference type="Proteomes" id="UP000004263">
    <property type="component" value="Unassembled WGS sequence"/>
</dbReference>
<comment type="caution">
    <text evidence="1">The sequence shown here is derived from an EMBL/GenBank/DDBJ whole genome shotgun (WGS) entry which is preliminary data.</text>
</comment>
<protein>
    <submittedName>
        <fullName evidence="1">Uncharacterized protein</fullName>
    </submittedName>
</protein>
<gene>
    <name evidence="1" type="ORF">RED65_13542</name>
</gene>
<reference evidence="1 2" key="1">
    <citation type="submission" date="2006-03" db="EMBL/GenBank/DDBJ databases">
        <authorList>
            <person name="Pinhassi J."/>
            <person name="Pedros-Alio C."/>
            <person name="Ferriera S."/>
            <person name="Johnson J."/>
            <person name="Kravitz S."/>
            <person name="Halpern A."/>
            <person name="Remington K."/>
            <person name="Beeson K."/>
            <person name="Tran B."/>
            <person name="Rogers Y.-H."/>
            <person name="Friedman R."/>
            <person name="Venter J.C."/>
        </authorList>
    </citation>
    <scope>NUCLEOTIDE SEQUENCE [LARGE SCALE GENOMIC DNA]</scope>
    <source>
        <strain evidence="1 2">RED65</strain>
    </source>
</reference>
<organism evidence="1 2">
    <name type="scientific">Bermanella marisrubri</name>
    <dbReference type="NCBI Taxonomy" id="207949"/>
    <lineage>
        <taxon>Bacteria</taxon>
        <taxon>Pseudomonadati</taxon>
        <taxon>Pseudomonadota</taxon>
        <taxon>Gammaproteobacteria</taxon>
        <taxon>Oceanospirillales</taxon>
        <taxon>Oceanospirillaceae</taxon>
        <taxon>Bermanella</taxon>
    </lineage>
</organism>
<dbReference type="AlphaFoldDB" id="Q1N380"/>
<dbReference type="STRING" id="207949.RED65_13542"/>
<evidence type="ECO:0000313" key="1">
    <source>
        <dbReference type="EMBL" id="EAT12711.1"/>
    </source>
</evidence>